<dbReference type="CDD" id="cd05254">
    <property type="entry name" value="dTDP_HR_like_SDR_e"/>
    <property type="match status" value="1"/>
</dbReference>
<dbReference type="GO" id="GO:0019305">
    <property type="term" value="P:dTDP-rhamnose biosynthetic process"/>
    <property type="evidence" value="ECO:0007669"/>
    <property type="project" value="TreeGrafter"/>
</dbReference>
<dbReference type="Gene3D" id="3.90.25.10">
    <property type="entry name" value="UDP-galactose 4-epimerase, domain 1"/>
    <property type="match status" value="1"/>
</dbReference>
<evidence type="ECO:0000256" key="5">
    <source>
        <dbReference type="ARBA" id="ARBA00048200"/>
    </source>
</evidence>
<evidence type="ECO:0000256" key="1">
    <source>
        <dbReference type="ARBA" id="ARBA00004781"/>
    </source>
</evidence>
<comment type="similarity">
    <text evidence="2 6">Belongs to the dTDP-4-dehydrorhamnose reductase family.</text>
</comment>
<evidence type="ECO:0000256" key="2">
    <source>
        <dbReference type="ARBA" id="ARBA00010944"/>
    </source>
</evidence>
<accession>A0AAJ6BHA3</accession>
<evidence type="ECO:0000256" key="6">
    <source>
        <dbReference type="RuleBase" id="RU364082"/>
    </source>
</evidence>
<evidence type="ECO:0000256" key="4">
    <source>
        <dbReference type="ARBA" id="ARBA00017099"/>
    </source>
</evidence>
<keyword evidence="6" id="KW-0521">NADP</keyword>
<dbReference type="Proteomes" id="UP001220610">
    <property type="component" value="Chromosome"/>
</dbReference>
<comment type="catalytic activity">
    <reaction evidence="5">
        <text>dTDP-beta-L-rhamnose + NADP(+) = dTDP-4-dehydro-beta-L-rhamnose + NADPH + H(+)</text>
        <dbReference type="Rhea" id="RHEA:21796"/>
        <dbReference type="ChEBI" id="CHEBI:15378"/>
        <dbReference type="ChEBI" id="CHEBI:57510"/>
        <dbReference type="ChEBI" id="CHEBI:57783"/>
        <dbReference type="ChEBI" id="CHEBI:58349"/>
        <dbReference type="ChEBI" id="CHEBI:62830"/>
        <dbReference type="EC" id="1.1.1.133"/>
    </reaction>
</comment>
<dbReference type="GO" id="GO:0005829">
    <property type="term" value="C:cytosol"/>
    <property type="evidence" value="ECO:0007669"/>
    <property type="project" value="TreeGrafter"/>
</dbReference>
<dbReference type="PANTHER" id="PTHR10491:SF4">
    <property type="entry name" value="METHIONINE ADENOSYLTRANSFERASE 2 SUBUNIT BETA"/>
    <property type="match status" value="1"/>
</dbReference>
<dbReference type="NCBIfam" id="TIGR01214">
    <property type="entry name" value="rmlD"/>
    <property type="match status" value="1"/>
</dbReference>
<dbReference type="PANTHER" id="PTHR10491">
    <property type="entry name" value="DTDP-4-DEHYDRORHAMNOSE REDUCTASE"/>
    <property type="match status" value="1"/>
</dbReference>
<evidence type="ECO:0000313" key="8">
    <source>
        <dbReference type="EMBL" id="WEK35689.1"/>
    </source>
</evidence>
<dbReference type="InterPro" id="IPR029903">
    <property type="entry name" value="RmlD-like-bd"/>
</dbReference>
<dbReference type="AlphaFoldDB" id="A0AAJ6BHA3"/>
<dbReference type="EC" id="1.1.1.133" evidence="3 6"/>
<name>A0AAJ6BHA3_9BACT</name>
<dbReference type="InterPro" id="IPR036291">
    <property type="entry name" value="NAD(P)-bd_dom_sf"/>
</dbReference>
<reference evidence="8" key="1">
    <citation type="submission" date="2023-03" db="EMBL/GenBank/DDBJ databases">
        <title>Andean soil-derived lignocellulolytic bacterial consortium as a source of novel taxa and putative plastic-active enzymes.</title>
        <authorList>
            <person name="Diaz-Garcia L."/>
            <person name="Chuvochina M."/>
            <person name="Feuerriegel G."/>
            <person name="Bunk B."/>
            <person name="Sproer C."/>
            <person name="Streit W.R."/>
            <person name="Rodriguez L.M."/>
            <person name="Overmann J."/>
            <person name="Jimenez D.J."/>
        </authorList>
    </citation>
    <scope>NUCLEOTIDE SEQUENCE</scope>
    <source>
        <strain evidence="8">MAG 7</strain>
    </source>
</reference>
<dbReference type="SUPFAM" id="SSF51735">
    <property type="entry name" value="NAD(P)-binding Rossmann-fold domains"/>
    <property type="match status" value="1"/>
</dbReference>
<protein>
    <recommendedName>
        <fullName evidence="4 6">dTDP-4-dehydrorhamnose reductase</fullName>
        <ecNumber evidence="3 6">1.1.1.133</ecNumber>
    </recommendedName>
</protein>
<dbReference type="Pfam" id="PF04321">
    <property type="entry name" value="RmlD_sub_bind"/>
    <property type="match status" value="1"/>
</dbReference>
<evidence type="ECO:0000313" key="9">
    <source>
        <dbReference type="Proteomes" id="UP001220610"/>
    </source>
</evidence>
<proteinExistence type="inferred from homology"/>
<dbReference type="InterPro" id="IPR005913">
    <property type="entry name" value="dTDP_dehydrorham_reduct"/>
</dbReference>
<keyword evidence="6 8" id="KW-0560">Oxidoreductase</keyword>
<evidence type="ECO:0000256" key="3">
    <source>
        <dbReference type="ARBA" id="ARBA00012929"/>
    </source>
</evidence>
<organism evidence="8 9">
    <name type="scientific">Candidatus Pseudobacter hemicellulosilyticus</name>
    <dbReference type="NCBI Taxonomy" id="3121375"/>
    <lineage>
        <taxon>Bacteria</taxon>
        <taxon>Pseudomonadati</taxon>
        <taxon>Bacteroidota</taxon>
        <taxon>Chitinophagia</taxon>
        <taxon>Chitinophagales</taxon>
        <taxon>Chitinophagaceae</taxon>
        <taxon>Pseudobacter</taxon>
    </lineage>
</organism>
<feature type="domain" description="RmlD-like substrate binding" evidence="7">
    <location>
        <begin position="6"/>
        <end position="287"/>
    </location>
</feature>
<dbReference type="GO" id="GO:0008831">
    <property type="term" value="F:dTDP-4-dehydrorhamnose reductase activity"/>
    <property type="evidence" value="ECO:0007669"/>
    <property type="project" value="UniProtKB-EC"/>
</dbReference>
<evidence type="ECO:0000259" key="7">
    <source>
        <dbReference type="Pfam" id="PF04321"/>
    </source>
</evidence>
<dbReference type="EMBL" id="CP119311">
    <property type="protein sequence ID" value="WEK35689.1"/>
    <property type="molecule type" value="Genomic_DNA"/>
</dbReference>
<comment type="pathway">
    <text evidence="1 6">Carbohydrate biosynthesis; dTDP-L-rhamnose biosynthesis.</text>
</comment>
<gene>
    <name evidence="8" type="primary">rfbD</name>
    <name evidence="8" type="ORF">P0Y53_24650</name>
</gene>
<comment type="function">
    <text evidence="6">Catalyzes the reduction of dTDP-6-deoxy-L-lyxo-4-hexulose to yield dTDP-L-rhamnose.</text>
</comment>
<sequence length="291" mass="32224">MSKPIVLVTGAYGQLGREMETISRTDTDREYILVDRDDLPIQNAAIVEKFFYQYSPAYCVNAAAYTAVDKAETDAEEAYLINGDAVGLLAAACKQHGTKFVHVSTDYVFDGNSPEPYTETAPVNPMNVYGLSKLKGEALCLMKDPDAIIIRTAWVYSEFGNNFVKTMLRLMKERPSLNVVSDQVGAPTYAADLAAMISRIVTGGPEAWLPGIYHYSNQGRISWYDFAVAIRDLAGLDCTVNPISTDQYPTPAKRPSFSLLDTSKIRSSFNCDIPDWKDSLHRCMQQLKALA</sequence>
<dbReference type="Gene3D" id="3.40.50.720">
    <property type="entry name" value="NAD(P)-binding Rossmann-like Domain"/>
    <property type="match status" value="1"/>
</dbReference>